<evidence type="ECO:0000313" key="3">
    <source>
        <dbReference type="Proteomes" id="UP001500851"/>
    </source>
</evidence>
<organism evidence="2 3">
    <name type="scientific">Leucobacter iarius</name>
    <dbReference type="NCBI Taxonomy" id="333963"/>
    <lineage>
        <taxon>Bacteria</taxon>
        <taxon>Bacillati</taxon>
        <taxon>Actinomycetota</taxon>
        <taxon>Actinomycetes</taxon>
        <taxon>Micrococcales</taxon>
        <taxon>Microbacteriaceae</taxon>
        <taxon>Leucobacter</taxon>
    </lineage>
</organism>
<name>A0ABP4XER5_9MICO</name>
<evidence type="ECO:0000313" key="2">
    <source>
        <dbReference type="EMBL" id="GAA1779544.1"/>
    </source>
</evidence>
<dbReference type="SUPFAM" id="SSF159888">
    <property type="entry name" value="YdhG-like"/>
    <property type="match status" value="1"/>
</dbReference>
<comment type="caution">
    <text evidence="2">The sequence shown here is derived from an EMBL/GenBank/DDBJ whole genome shotgun (WGS) entry which is preliminary data.</text>
</comment>
<feature type="region of interest" description="Disordered" evidence="1">
    <location>
        <begin position="1"/>
        <end position="41"/>
    </location>
</feature>
<protein>
    <submittedName>
        <fullName evidence="2">DUF1801 domain-containing protein</fullName>
    </submittedName>
</protein>
<reference evidence="3" key="1">
    <citation type="journal article" date="2019" name="Int. J. Syst. Evol. Microbiol.">
        <title>The Global Catalogue of Microorganisms (GCM) 10K type strain sequencing project: providing services to taxonomists for standard genome sequencing and annotation.</title>
        <authorList>
            <consortium name="The Broad Institute Genomics Platform"/>
            <consortium name="The Broad Institute Genome Sequencing Center for Infectious Disease"/>
            <person name="Wu L."/>
            <person name="Ma J."/>
        </authorList>
    </citation>
    <scope>NUCLEOTIDE SEQUENCE [LARGE SCALE GENOMIC DNA]</scope>
    <source>
        <strain evidence="3">JCM 14736</strain>
    </source>
</reference>
<proteinExistence type="predicted"/>
<keyword evidence="3" id="KW-1185">Reference proteome</keyword>
<dbReference type="Proteomes" id="UP001500851">
    <property type="component" value="Unassembled WGS sequence"/>
</dbReference>
<feature type="compositionally biased region" description="Basic and acidic residues" evidence="1">
    <location>
        <begin position="32"/>
        <end position="41"/>
    </location>
</feature>
<gene>
    <name evidence="2" type="ORF">GCM10009768_05520</name>
</gene>
<dbReference type="EMBL" id="BAAAOB010000001">
    <property type="protein sequence ID" value="GAA1779544.1"/>
    <property type="molecule type" value="Genomic_DNA"/>
</dbReference>
<accession>A0ABP4XER5</accession>
<sequence length="155" mass="17165">MAKADEPTFSAEERAAMQATVQERTKSRSRKKVDPETARREGEAEVLAKIAELDGEDRPLAEAVHRLVGENAPHLIPRTYYGMPGYAGADGKIVLFFKPKAKFKVRYATIEFEWAAQLDDGDLWPTRYAVTALNGADLAFLAERIRTAAPAENEG</sequence>
<feature type="compositionally biased region" description="Basic and acidic residues" evidence="1">
    <location>
        <begin position="1"/>
        <end position="15"/>
    </location>
</feature>
<dbReference type="RefSeq" id="WP_344028989.1">
    <property type="nucleotide sequence ID" value="NZ_BAAAOB010000001.1"/>
</dbReference>
<evidence type="ECO:0000256" key="1">
    <source>
        <dbReference type="SAM" id="MobiDB-lite"/>
    </source>
</evidence>